<dbReference type="EMBL" id="JARJLG010000012">
    <property type="protein sequence ID" value="KAJ7776609.1"/>
    <property type="molecule type" value="Genomic_DNA"/>
</dbReference>
<name>A0AAD7K202_9AGAR</name>
<dbReference type="Proteomes" id="UP001215280">
    <property type="component" value="Unassembled WGS sequence"/>
</dbReference>
<accession>A0AAD7K202</accession>
<feature type="region of interest" description="Disordered" evidence="1">
    <location>
        <begin position="335"/>
        <end position="464"/>
    </location>
</feature>
<organism evidence="2 3">
    <name type="scientific">Mycena maculata</name>
    <dbReference type="NCBI Taxonomy" id="230809"/>
    <lineage>
        <taxon>Eukaryota</taxon>
        <taxon>Fungi</taxon>
        <taxon>Dikarya</taxon>
        <taxon>Basidiomycota</taxon>
        <taxon>Agaricomycotina</taxon>
        <taxon>Agaricomycetes</taxon>
        <taxon>Agaricomycetidae</taxon>
        <taxon>Agaricales</taxon>
        <taxon>Marasmiineae</taxon>
        <taxon>Mycenaceae</taxon>
        <taxon>Mycena</taxon>
    </lineage>
</organism>
<keyword evidence="3" id="KW-1185">Reference proteome</keyword>
<feature type="compositionally biased region" description="Polar residues" evidence="1">
    <location>
        <begin position="269"/>
        <end position="288"/>
    </location>
</feature>
<evidence type="ECO:0000313" key="3">
    <source>
        <dbReference type="Proteomes" id="UP001215280"/>
    </source>
</evidence>
<feature type="compositionally biased region" description="Basic and acidic residues" evidence="1">
    <location>
        <begin position="147"/>
        <end position="156"/>
    </location>
</feature>
<evidence type="ECO:0000256" key="1">
    <source>
        <dbReference type="SAM" id="MobiDB-lite"/>
    </source>
</evidence>
<dbReference type="AlphaFoldDB" id="A0AAD7K202"/>
<protein>
    <recommendedName>
        <fullName evidence="4">Extracellular mutant protein 11 C-terminal domain-containing protein</fullName>
    </recommendedName>
</protein>
<evidence type="ECO:0000313" key="2">
    <source>
        <dbReference type="EMBL" id="KAJ7776609.1"/>
    </source>
</evidence>
<reference evidence="2" key="1">
    <citation type="submission" date="2023-03" db="EMBL/GenBank/DDBJ databases">
        <title>Massive genome expansion in bonnet fungi (Mycena s.s.) driven by repeated elements and novel gene families across ecological guilds.</title>
        <authorList>
            <consortium name="Lawrence Berkeley National Laboratory"/>
            <person name="Harder C.B."/>
            <person name="Miyauchi S."/>
            <person name="Viragh M."/>
            <person name="Kuo A."/>
            <person name="Thoen E."/>
            <person name="Andreopoulos B."/>
            <person name="Lu D."/>
            <person name="Skrede I."/>
            <person name="Drula E."/>
            <person name="Henrissat B."/>
            <person name="Morin E."/>
            <person name="Kohler A."/>
            <person name="Barry K."/>
            <person name="LaButti K."/>
            <person name="Morin E."/>
            <person name="Salamov A."/>
            <person name="Lipzen A."/>
            <person name="Mereny Z."/>
            <person name="Hegedus B."/>
            <person name="Baldrian P."/>
            <person name="Stursova M."/>
            <person name="Weitz H."/>
            <person name="Taylor A."/>
            <person name="Grigoriev I.V."/>
            <person name="Nagy L.G."/>
            <person name="Martin F."/>
            <person name="Kauserud H."/>
        </authorList>
    </citation>
    <scope>NUCLEOTIDE SEQUENCE</scope>
    <source>
        <strain evidence="2">CBHHK188m</strain>
    </source>
</reference>
<feature type="compositionally biased region" description="Low complexity" evidence="1">
    <location>
        <begin position="167"/>
        <end position="180"/>
    </location>
</feature>
<feature type="region of interest" description="Disordered" evidence="1">
    <location>
        <begin position="96"/>
        <end position="219"/>
    </location>
</feature>
<gene>
    <name evidence="2" type="ORF">DFH07DRAFT_766802</name>
</gene>
<sequence length="572" mass="62936">MHHRPEAADGVVQCRSTNELLVVQGFRMLRRNSSTSSVIQDICFHERESFIGGWTSYNQRRTRALSLRGASGPNWQSLSARPPSAITSCSMSARQPFIPGTGFAPSSRPESRSAHASTATNNSTSTPHFVADSSNPLNGEPIAGNTQKDRIEDSENRPLNIGSLTKSNRSQNPPSSRRSSLQTTNHIPRSATSDPLSLHAPGHPMRPGTSDPHSKSHTVPNHRLQAHSLANAHSIVAPTPLQARSAPSMFSNPAASFSSSFKTPALPTTRVSSEQHAESQTTDQNPASADQPRDDIVPDNPAFRLKTLSSQRGPHRLVFGARAVTNLTQEEDEIYEIPDADANAARSGNARNKRGRSEVDDDDDDDDEQGHMQGYGGHAKRFKGQQQVVERQNDEGIYLRSNDGNEIYHRSPSPHEVQEYPPPQQPRHRSGNRSSNPTPAAPGHRVPQQYSNSTLHSPENSQHTSDVARLLQLFKAEDLDLACDARIEKYTRLSEKWKTCTREEWLAGADELTANYAKIFDFVKSHMTAKVQLFATCDGRLQQQTEVLKDRETLLAGVKDKLVAESGSVLAK</sequence>
<evidence type="ECO:0008006" key="4">
    <source>
        <dbReference type="Google" id="ProtNLM"/>
    </source>
</evidence>
<feature type="region of interest" description="Disordered" evidence="1">
    <location>
        <begin position="253"/>
        <end position="301"/>
    </location>
</feature>
<comment type="caution">
    <text evidence="2">The sequence shown here is derived from an EMBL/GenBank/DDBJ whole genome shotgun (WGS) entry which is preliminary data.</text>
</comment>
<feature type="compositionally biased region" description="Acidic residues" evidence="1">
    <location>
        <begin position="359"/>
        <end position="368"/>
    </location>
</feature>
<feature type="compositionally biased region" description="Polar residues" evidence="1">
    <location>
        <begin position="448"/>
        <end position="464"/>
    </location>
</feature>
<feature type="compositionally biased region" description="Low complexity" evidence="1">
    <location>
        <begin position="114"/>
        <end position="126"/>
    </location>
</feature>
<feature type="compositionally biased region" description="Polar residues" evidence="1">
    <location>
        <begin position="181"/>
        <end position="195"/>
    </location>
</feature>
<proteinExistence type="predicted"/>